<evidence type="ECO:0000256" key="4">
    <source>
        <dbReference type="ARBA" id="ARBA00022801"/>
    </source>
</evidence>
<dbReference type="InterPro" id="IPR017853">
    <property type="entry name" value="GH"/>
</dbReference>
<organism evidence="13 14">
    <name type="scientific">Setomelanomma holmii</name>
    <dbReference type="NCBI Taxonomy" id="210430"/>
    <lineage>
        <taxon>Eukaryota</taxon>
        <taxon>Fungi</taxon>
        <taxon>Dikarya</taxon>
        <taxon>Ascomycota</taxon>
        <taxon>Pezizomycotina</taxon>
        <taxon>Dothideomycetes</taxon>
        <taxon>Pleosporomycetidae</taxon>
        <taxon>Pleosporales</taxon>
        <taxon>Pleosporineae</taxon>
        <taxon>Phaeosphaeriaceae</taxon>
        <taxon>Setomelanomma</taxon>
    </lineage>
</organism>
<feature type="chain" id="PRO_5040479634" description="chitinase" evidence="11">
    <location>
        <begin position="25"/>
        <end position="503"/>
    </location>
</feature>
<protein>
    <recommendedName>
        <fullName evidence="3">chitinase</fullName>
        <ecNumber evidence="3">3.2.1.14</ecNumber>
    </recommendedName>
</protein>
<evidence type="ECO:0000256" key="11">
    <source>
        <dbReference type="SAM" id="SignalP"/>
    </source>
</evidence>
<comment type="similarity">
    <text evidence="2">Belongs to the glycosyl hydrolase 18 family. Chitinase class V subfamily.</text>
</comment>
<evidence type="ECO:0000256" key="1">
    <source>
        <dbReference type="ARBA" id="ARBA00000822"/>
    </source>
</evidence>
<keyword evidence="11" id="KW-0732">Signal</keyword>
<keyword evidence="6" id="KW-0119">Carbohydrate metabolism</keyword>
<evidence type="ECO:0000256" key="9">
    <source>
        <dbReference type="RuleBase" id="RU000489"/>
    </source>
</evidence>
<dbReference type="InterPro" id="IPR029070">
    <property type="entry name" value="Chitinase_insertion_sf"/>
</dbReference>
<dbReference type="Gene3D" id="3.10.50.10">
    <property type="match status" value="1"/>
</dbReference>
<evidence type="ECO:0000256" key="2">
    <source>
        <dbReference type="ARBA" id="ARBA00008682"/>
    </source>
</evidence>
<dbReference type="GO" id="GO:0008843">
    <property type="term" value="F:endochitinase activity"/>
    <property type="evidence" value="ECO:0007669"/>
    <property type="project" value="UniProtKB-EC"/>
</dbReference>
<evidence type="ECO:0000256" key="10">
    <source>
        <dbReference type="SAM" id="MobiDB-lite"/>
    </source>
</evidence>
<keyword evidence="4 9" id="KW-0378">Hydrolase</keyword>
<evidence type="ECO:0000313" key="14">
    <source>
        <dbReference type="Proteomes" id="UP000799777"/>
    </source>
</evidence>
<dbReference type="Gene3D" id="3.20.20.80">
    <property type="entry name" value="Glycosidases"/>
    <property type="match status" value="1"/>
</dbReference>
<dbReference type="PANTHER" id="PTHR11177">
    <property type="entry name" value="CHITINASE"/>
    <property type="match status" value="1"/>
</dbReference>
<comment type="catalytic activity">
    <reaction evidence="1">
        <text>Random endo-hydrolysis of N-acetyl-beta-D-glucosaminide (1-&gt;4)-beta-linkages in chitin and chitodextrins.</text>
        <dbReference type="EC" id="3.2.1.14"/>
    </reaction>
</comment>
<dbReference type="OrthoDB" id="76388at2759"/>
<dbReference type="GO" id="GO:0006032">
    <property type="term" value="P:chitin catabolic process"/>
    <property type="evidence" value="ECO:0007669"/>
    <property type="project" value="UniProtKB-KW"/>
</dbReference>
<dbReference type="PROSITE" id="PS01095">
    <property type="entry name" value="GH18_1"/>
    <property type="match status" value="1"/>
</dbReference>
<reference evidence="13" key="1">
    <citation type="journal article" date="2020" name="Stud. Mycol.">
        <title>101 Dothideomycetes genomes: a test case for predicting lifestyles and emergence of pathogens.</title>
        <authorList>
            <person name="Haridas S."/>
            <person name="Albert R."/>
            <person name="Binder M."/>
            <person name="Bloem J."/>
            <person name="Labutti K."/>
            <person name="Salamov A."/>
            <person name="Andreopoulos B."/>
            <person name="Baker S."/>
            <person name="Barry K."/>
            <person name="Bills G."/>
            <person name="Bluhm B."/>
            <person name="Cannon C."/>
            <person name="Castanera R."/>
            <person name="Culley D."/>
            <person name="Daum C."/>
            <person name="Ezra D."/>
            <person name="Gonzalez J."/>
            <person name="Henrissat B."/>
            <person name="Kuo A."/>
            <person name="Liang C."/>
            <person name="Lipzen A."/>
            <person name="Lutzoni F."/>
            <person name="Magnuson J."/>
            <person name="Mondo S."/>
            <person name="Nolan M."/>
            <person name="Ohm R."/>
            <person name="Pangilinan J."/>
            <person name="Park H.-J."/>
            <person name="Ramirez L."/>
            <person name="Alfaro M."/>
            <person name="Sun H."/>
            <person name="Tritt A."/>
            <person name="Yoshinaga Y."/>
            <person name="Zwiers L.-H."/>
            <person name="Turgeon B."/>
            <person name="Goodwin S."/>
            <person name="Spatafora J."/>
            <person name="Crous P."/>
            <person name="Grigoriev I."/>
        </authorList>
    </citation>
    <scope>NUCLEOTIDE SEQUENCE</scope>
    <source>
        <strain evidence="13">CBS 110217</strain>
    </source>
</reference>
<dbReference type="Proteomes" id="UP000799777">
    <property type="component" value="Unassembled WGS sequence"/>
</dbReference>
<comment type="caution">
    <text evidence="13">The sequence shown here is derived from an EMBL/GenBank/DDBJ whole genome shotgun (WGS) entry which is preliminary data.</text>
</comment>
<feature type="domain" description="GH18" evidence="12">
    <location>
        <begin position="100"/>
        <end position="475"/>
    </location>
</feature>
<dbReference type="InterPro" id="IPR011583">
    <property type="entry name" value="Chitinase_II/V-like_cat"/>
</dbReference>
<dbReference type="EMBL" id="ML978236">
    <property type="protein sequence ID" value="KAF2026823.1"/>
    <property type="molecule type" value="Genomic_DNA"/>
</dbReference>
<accession>A0A9P4LIP6</accession>
<evidence type="ECO:0000256" key="6">
    <source>
        <dbReference type="ARBA" id="ARBA00023277"/>
    </source>
</evidence>
<dbReference type="PROSITE" id="PS51910">
    <property type="entry name" value="GH18_2"/>
    <property type="match status" value="1"/>
</dbReference>
<dbReference type="InterPro" id="IPR001579">
    <property type="entry name" value="Glyco_hydro_18_chit_AS"/>
</dbReference>
<dbReference type="Pfam" id="PF00704">
    <property type="entry name" value="Glyco_hydro_18"/>
    <property type="match status" value="1"/>
</dbReference>
<keyword evidence="8" id="KW-0624">Polysaccharide degradation</keyword>
<dbReference type="SUPFAM" id="SSF51445">
    <property type="entry name" value="(Trans)glycosidases"/>
    <property type="match status" value="1"/>
</dbReference>
<keyword evidence="14" id="KW-1185">Reference proteome</keyword>
<dbReference type="PANTHER" id="PTHR11177:SF384">
    <property type="entry name" value="CHITINASE"/>
    <property type="match status" value="1"/>
</dbReference>
<feature type="signal peptide" evidence="11">
    <location>
        <begin position="1"/>
        <end position="24"/>
    </location>
</feature>
<dbReference type="EC" id="3.2.1.14" evidence="3"/>
<keyword evidence="5" id="KW-0146">Chitin degradation</keyword>
<sequence>MKFPTTSRWLYIFALFAISSTALAAEQQANAAPQKCDWYCWVEQRLTALTAQVDKLTKMVASPTTYPTRQTPSKPPSNPTTKSSPPTTIPKPPISARTGYRAVGYYGNWDVYARNFTPQQIPVSRLTHLLYSFADNKVDGTVFLTDSYADVGKHYPTNSWSEGGNNIYGLLKQLGLLKQRNRNLKVMLSIGGWTYINTNKHLDPVGASATAIATFANGFVNMIKNYGFDGIDIDWEYPQSIDQGKQFLALLKAVRAGLDAYANILGQDKGYAAEAKPKFLLSIAAPAGETNCESFLPLKDVGSVVDFVNLMAYDYAGSCDPTTGHSANLAPSLSNLKPTPYNTAAVVRAYLSSGVPASKLNLGMPLYGHAFTHTSGLGEPYSGTSPGSFEAGIYDFKDLPLKGATEYFGAEAYAMYGYDNSTSMLVSYDTVPMALTKVDFLRKMGLGEAMWWEVSGDKVGSGSIISNVVNALAGTNGNGIESQANWIYFPDSSYDNVKSGFAA</sequence>
<evidence type="ECO:0000313" key="13">
    <source>
        <dbReference type="EMBL" id="KAF2026823.1"/>
    </source>
</evidence>
<proteinExistence type="inferred from homology"/>
<evidence type="ECO:0000259" key="12">
    <source>
        <dbReference type="PROSITE" id="PS51910"/>
    </source>
</evidence>
<gene>
    <name evidence="13" type="ORF">EK21DRAFT_92071</name>
</gene>
<dbReference type="AlphaFoldDB" id="A0A9P4LIP6"/>
<feature type="region of interest" description="Disordered" evidence="10">
    <location>
        <begin position="61"/>
        <end position="95"/>
    </location>
</feature>
<dbReference type="InterPro" id="IPR050314">
    <property type="entry name" value="Glycosyl_Hydrlase_18"/>
</dbReference>
<dbReference type="GO" id="GO:0000272">
    <property type="term" value="P:polysaccharide catabolic process"/>
    <property type="evidence" value="ECO:0007669"/>
    <property type="project" value="UniProtKB-KW"/>
</dbReference>
<evidence type="ECO:0000256" key="7">
    <source>
        <dbReference type="ARBA" id="ARBA00023295"/>
    </source>
</evidence>
<keyword evidence="7 9" id="KW-0326">Glycosidase</keyword>
<dbReference type="GO" id="GO:0008061">
    <property type="term" value="F:chitin binding"/>
    <property type="evidence" value="ECO:0007669"/>
    <property type="project" value="InterPro"/>
</dbReference>
<evidence type="ECO:0000256" key="3">
    <source>
        <dbReference type="ARBA" id="ARBA00012729"/>
    </source>
</evidence>
<dbReference type="GO" id="GO:0005576">
    <property type="term" value="C:extracellular region"/>
    <property type="evidence" value="ECO:0007669"/>
    <property type="project" value="TreeGrafter"/>
</dbReference>
<evidence type="ECO:0000256" key="5">
    <source>
        <dbReference type="ARBA" id="ARBA00023024"/>
    </source>
</evidence>
<dbReference type="SMART" id="SM00636">
    <property type="entry name" value="Glyco_18"/>
    <property type="match status" value="1"/>
</dbReference>
<dbReference type="SUPFAM" id="SSF54556">
    <property type="entry name" value="Chitinase insertion domain"/>
    <property type="match status" value="1"/>
</dbReference>
<name>A0A9P4LIP6_9PLEO</name>
<dbReference type="InterPro" id="IPR001223">
    <property type="entry name" value="Glyco_hydro18_cat"/>
</dbReference>
<evidence type="ECO:0000256" key="8">
    <source>
        <dbReference type="ARBA" id="ARBA00023326"/>
    </source>
</evidence>